<protein>
    <submittedName>
        <fullName evidence="4">NADAR family protein</fullName>
    </submittedName>
</protein>
<dbReference type="CDD" id="cd15457">
    <property type="entry name" value="NADAR"/>
    <property type="match status" value="1"/>
</dbReference>
<organism evidence="4 5">
    <name type="scientific">Lysobacter brunescens</name>
    <dbReference type="NCBI Taxonomy" id="262323"/>
    <lineage>
        <taxon>Bacteria</taxon>
        <taxon>Pseudomonadati</taxon>
        <taxon>Pseudomonadota</taxon>
        <taxon>Gammaproteobacteria</taxon>
        <taxon>Lysobacterales</taxon>
        <taxon>Lysobacteraceae</taxon>
        <taxon>Lysobacter</taxon>
    </lineage>
</organism>
<dbReference type="RefSeq" id="WP_386822435.1">
    <property type="nucleotide sequence ID" value="NZ_JBHTIF010000001.1"/>
</dbReference>
<comment type="catalytic activity">
    <reaction evidence="2">
        <text>2,5-diamino-6-hydroxy-4-(5-phosphoribosylamino)-pyrimidine + H2O = 2,5,6-triamino-4-hydroxypyrimidine + D-ribose 5-phosphate</text>
        <dbReference type="Rhea" id="RHEA:23436"/>
        <dbReference type="ChEBI" id="CHEBI:15377"/>
        <dbReference type="ChEBI" id="CHEBI:58614"/>
        <dbReference type="ChEBI" id="CHEBI:78346"/>
        <dbReference type="ChEBI" id="CHEBI:137796"/>
    </reaction>
</comment>
<feature type="domain" description="NADAR" evidence="3">
    <location>
        <begin position="8"/>
        <end position="145"/>
    </location>
</feature>
<accession>A0ABW2Y8B4</accession>
<dbReference type="InterPro" id="IPR037238">
    <property type="entry name" value="YbiA-like_sf"/>
</dbReference>
<dbReference type="InterPro" id="IPR012816">
    <property type="entry name" value="NADAR"/>
</dbReference>
<dbReference type="SUPFAM" id="SSF143990">
    <property type="entry name" value="YbiA-like"/>
    <property type="match status" value="1"/>
</dbReference>
<reference evidence="5" key="1">
    <citation type="journal article" date="2019" name="Int. J. Syst. Evol. Microbiol.">
        <title>The Global Catalogue of Microorganisms (GCM) 10K type strain sequencing project: providing services to taxonomists for standard genome sequencing and annotation.</title>
        <authorList>
            <consortium name="The Broad Institute Genomics Platform"/>
            <consortium name="The Broad Institute Genome Sequencing Center for Infectious Disease"/>
            <person name="Wu L."/>
            <person name="Ma J."/>
        </authorList>
    </citation>
    <scope>NUCLEOTIDE SEQUENCE [LARGE SCALE GENOMIC DNA]</scope>
    <source>
        <strain evidence="5">CCUG 55585</strain>
    </source>
</reference>
<dbReference type="Pfam" id="PF08719">
    <property type="entry name" value="NADAR"/>
    <property type="match status" value="1"/>
</dbReference>
<evidence type="ECO:0000259" key="3">
    <source>
        <dbReference type="Pfam" id="PF08719"/>
    </source>
</evidence>
<evidence type="ECO:0000313" key="5">
    <source>
        <dbReference type="Proteomes" id="UP001597110"/>
    </source>
</evidence>
<gene>
    <name evidence="4" type="ORF">ACFQ0E_04195</name>
</gene>
<comment type="catalytic activity">
    <reaction evidence="1">
        <text>5-amino-6-(5-phospho-D-ribosylamino)uracil + H2O = 5,6-diaminouracil + D-ribose 5-phosphate</text>
        <dbReference type="Rhea" id="RHEA:55020"/>
        <dbReference type="ChEBI" id="CHEBI:15377"/>
        <dbReference type="ChEBI" id="CHEBI:46252"/>
        <dbReference type="ChEBI" id="CHEBI:58453"/>
        <dbReference type="ChEBI" id="CHEBI:78346"/>
    </reaction>
</comment>
<dbReference type="NCBIfam" id="TIGR02464">
    <property type="entry name" value="ribofla_fusion"/>
    <property type="match status" value="1"/>
</dbReference>
<dbReference type="EMBL" id="JBHTIF010000001">
    <property type="protein sequence ID" value="MFD0724794.1"/>
    <property type="molecule type" value="Genomic_DNA"/>
</dbReference>
<evidence type="ECO:0000256" key="2">
    <source>
        <dbReference type="ARBA" id="ARBA00000751"/>
    </source>
</evidence>
<keyword evidence="5" id="KW-1185">Reference proteome</keyword>
<evidence type="ECO:0000313" key="4">
    <source>
        <dbReference type="EMBL" id="MFD0724794.1"/>
    </source>
</evidence>
<dbReference type="Gene3D" id="1.10.357.40">
    <property type="entry name" value="YbiA-like"/>
    <property type="match status" value="1"/>
</dbReference>
<evidence type="ECO:0000256" key="1">
    <source>
        <dbReference type="ARBA" id="ARBA00000022"/>
    </source>
</evidence>
<comment type="caution">
    <text evidence="4">The sequence shown here is derived from an EMBL/GenBank/DDBJ whole genome shotgun (WGS) entry which is preliminary data.</text>
</comment>
<proteinExistence type="predicted"/>
<sequence>MASHTIRFYSTTDDYGEFSNFAEYPIRIDGVTWPTTEHYFQAQKFEDAAYRQRIRKAHSPMEAARMGRDRKMKLRRDWESVKVSVMHAALLAKFRQHGDLRALLLSTGDAKLVEHTENDEYWGDGGDGHGRNMLGQLLMRVRERLVAEA</sequence>
<dbReference type="Proteomes" id="UP001597110">
    <property type="component" value="Unassembled WGS sequence"/>
</dbReference>
<name>A0ABW2Y8B4_9GAMM</name>